<gene>
    <name evidence="1" type="ORF">C1SCF055_LOCUS26804</name>
</gene>
<reference evidence="2 3" key="2">
    <citation type="submission" date="2024-05" db="EMBL/GenBank/DDBJ databases">
        <authorList>
            <person name="Chen Y."/>
            <person name="Shah S."/>
            <person name="Dougan E. K."/>
            <person name="Thang M."/>
            <person name="Chan C."/>
        </authorList>
    </citation>
    <scope>NUCLEOTIDE SEQUENCE [LARGE SCALE GENOMIC DNA]</scope>
</reference>
<keyword evidence="3" id="KW-1185">Reference proteome</keyword>
<dbReference type="AlphaFoldDB" id="A0A9P1G7K9"/>
<evidence type="ECO:0000313" key="1">
    <source>
        <dbReference type="EMBL" id="CAI4000700.1"/>
    </source>
</evidence>
<proteinExistence type="predicted"/>
<evidence type="ECO:0000313" key="2">
    <source>
        <dbReference type="EMBL" id="CAL4788012.1"/>
    </source>
</evidence>
<accession>A0A9P1G7K9</accession>
<dbReference type="Proteomes" id="UP001152797">
    <property type="component" value="Unassembled WGS sequence"/>
</dbReference>
<comment type="caution">
    <text evidence="1">The sequence shown here is derived from an EMBL/GenBank/DDBJ whole genome shotgun (WGS) entry which is preliminary data.</text>
</comment>
<reference evidence="1" key="1">
    <citation type="submission" date="2022-10" db="EMBL/GenBank/DDBJ databases">
        <authorList>
            <person name="Chen Y."/>
            <person name="Dougan E. K."/>
            <person name="Chan C."/>
            <person name="Rhodes N."/>
            <person name="Thang M."/>
        </authorList>
    </citation>
    <scope>NUCLEOTIDE SEQUENCE</scope>
</reference>
<feature type="non-terminal residue" evidence="1">
    <location>
        <position position="291"/>
    </location>
</feature>
<name>A0A9P1G7K9_9DINO</name>
<dbReference type="EMBL" id="CAMXCT030002825">
    <property type="protein sequence ID" value="CAL4788012.1"/>
    <property type="molecule type" value="Genomic_DNA"/>
</dbReference>
<organism evidence="1">
    <name type="scientific">Cladocopium goreaui</name>
    <dbReference type="NCBI Taxonomy" id="2562237"/>
    <lineage>
        <taxon>Eukaryota</taxon>
        <taxon>Sar</taxon>
        <taxon>Alveolata</taxon>
        <taxon>Dinophyceae</taxon>
        <taxon>Suessiales</taxon>
        <taxon>Symbiodiniaceae</taxon>
        <taxon>Cladocopium</taxon>
    </lineage>
</organism>
<dbReference type="OrthoDB" id="420271at2759"/>
<sequence length="291" mass="31939">VLVNRLTIRGPGPGQSWTVSTNVVFRLEYFGWGLAKDDLIRIVPAASACSDVNGNPRAAWGVTNIKVGCPHPCSEVGEVNDVLNGDISVGVLSSDTYMCDNQNSDCRTNDIKAATVLDENTMELEFEASSGLTDGDLITLGANFACAPGQSVIVCNDERLSVLRGRYDLADRLDNHNSAPNEYISGHAVTVNPSDPQKVKQRWIFFDLGLDHALGGKPSPSTDERWFMVYNAGQAFEPLNKRTDWNWFCHGQSVERDTECSFGKRNLLHKKSLNKQWGAEQVPAISKATPH</sequence>
<dbReference type="EMBL" id="CAMXCT020002825">
    <property type="protein sequence ID" value="CAL1154075.1"/>
    <property type="molecule type" value="Genomic_DNA"/>
</dbReference>
<dbReference type="EMBL" id="CAMXCT010002825">
    <property type="protein sequence ID" value="CAI4000700.1"/>
    <property type="molecule type" value="Genomic_DNA"/>
</dbReference>
<evidence type="ECO:0000313" key="3">
    <source>
        <dbReference type="Proteomes" id="UP001152797"/>
    </source>
</evidence>
<protein>
    <submittedName>
        <fullName evidence="2">Pentatricopeptide repeat-containing protein, chloroplastic</fullName>
    </submittedName>
</protein>